<protein>
    <submittedName>
        <fullName evidence="1">Uncharacterized protein</fullName>
    </submittedName>
</protein>
<accession>A0ABD2YJE9</accession>
<evidence type="ECO:0000313" key="2">
    <source>
        <dbReference type="Proteomes" id="UP001630127"/>
    </source>
</evidence>
<dbReference type="Proteomes" id="UP001630127">
    <property type="component" value="Unassembled WGS sequence"/>
</dbReference>
<gene>
    <name evidence="1" type="ORF">ACH5RR_031849</name>
</gene>
<organism evidence="1 2">
    <name type="scientific">Cinchona calisaya</name>
    <dbReference type="NCBI Taxonomy" id="153742"/>
    <lineage>
        <taxon>Eukaryota</taxon>
        <taxon>Viridiplantae</taxon>
        <taxon>Streptophyta</taxon>
        <taxon>Embryophyta</taxon>
        <taxon>Tracheophyta</taxon>
        <taxon>Spermatophyta</taxon>
        <taxon>Magnoliopsida</taxon>
        <taxon>eudicotyledons</taxon>
        <taxon>Gunneridae</taxon>
        <taxon>Pentapetalae</taxon>
        <taxon>asterids</taxon>
        <taxon>lamiids</taxon>
        <taxon>Gentianales</taxon>
        <taxon>Rubiaceae</taxon>
        <taxon>Cinchonoideae</taxon>
        <taxon>Cinchoneae</taxon>
        <taxon>Cinchona</taxon>
    </lineage>
</organism>
<dbReference type="EMBL" id="JBJUIK010000013">
    <property type="protein sequence ID" value="KAL3506467.1"/>
    <property type="molecule type" value="Genomic_DNA"/>
</dbReference>
<dbReference type="AlphaFoldDB" id="A0ABD2YJE9"/>
<sequence>MKPGGSNQRLKPPTFLECLADKWAVLLQFLLTRLSSKSWQLCSRYLVFFMRWPIAEMSSSSFVRFLLSIQGISFQNEPRIPKAFSQQETFFGSQQLQVHLKL</sequence>
<evidence type="ECO:0000313" key="1">
    <source>
        <dbReference type="EMBL" id="KAL3506467.1"/>
    </source>
</evidence>
<proteinExistence type="predicted"/>
<keyword evidence="2" id="KW-1185">Reference proteome</keyword>
<reference evidence="1 2" key="1">
    <citation type="submission" date="2024-11" db="EMBL/GenBank/DDBJ databases">
        <title>A near-complete genome assembly of Cinchona calisaya.</title>
        <authorList>
            <person name="Lian D.C."/>
            <person name="Zhao X.W."/>
            <person name="Wei L."/>
        </authorList>
    </citation>
    <scope>NUCLEOTIDE SEQUENCE [LARGE SCALE GENOMIC DNA]</scope>
    <source>
        <tissue evidence="1">Nenye</tissue>
    </source>
</reference>
<comment type="caution">
    <text evidence="1">The sequence shown here is derived from an EMBL/GenBank/DDBJ whole genome shotgun (WGS) entry which is preliminary data.</text>
</comment>
<name>A0ABD2YJE9_9GENT</name>